<dbReference type="AlphaFoldDB" id="A0A0M0KPA7"/>
<evidence type="ECO:0000259" key="6">
    <source>
        <dbReference type="SMART" id="SM00983"/>
    </source>
</evidence>
<dbReference type="Proteomes" id="UP000037558">
    <property type="component" value="Unassembled WGS sequence"/>
</dbReference>
<dbReference type="SUPFAM" id="SSF63862">
    <property type="entry name" value="Thiamin pyrophosphokinase, substrate-binding domain"/>
    <property type="match status" value="1"/>
</dbReference>
<dbReference type="InterPro" id="IPR006282">
    <property type="entry name" value="Thi_PPkinase"/>
</dbReference>
<dbReference type="GO" id="GO:0005524">
    <property type="term" value="F:ATP binding"/>
    <property type="evidence" value="ECO:0007669"/>
    <property type="project" value="UniProtKB-KW"/>
</dbReference>
<name>A0A0M0KPA7_9BACI</name>
<evidence type="ECO:0000256" key="5">
    <source>
        <dbReference type="NCBIfam" id="TIGR01378"/>
    </source>
</evidence>
<dbReference type="SMART" id="SM00983">
    <property type="entry name" value="TPK_B1_binding"/>
    <property type="match status" value="1"/>
</dbReference>
<dbReference type="EC" id="2.7.6.2" evidence="5"/>
<dbReference type="EMBL" id="LILC01000032">
    <property type="protein sequence ID" value="KOO40691.1"/>
    <property type="molecule type" value="Genomic_DNA"/>
</dbReference>
<dbReference type="NCBIfam" id="TIGR01378">
    <property type="entry name" value="thi_PPkinase"/>
    <property type="match status" value="1"/>
</dbReference>
<sequence length="213" mass="24244">MIINLLAGGPKELVPSLSDTKWTCDKWVGIDRGVFHLLNEGIRPVKAFGDFDSVSEEELYYIQQQLSELEVYPAEKDKTDLELALEWAIDQKPTNIRIFGGTGGRMDHGYATIQLLYRALLKGISSEIVDQTNIISMHEAGRYTIQRNEDYQYVSFLPFSDTVENITLMDFKYPLTNQTIKWGSTLCVSNELLHETGTFSFTKGILMMIRSND</sequence>
<dbReference type="InterPro" id="IPR053149">
    <property type="entry name" value="TPK"/>
</dbReference>
<dbReference type="InterPro" id="IPR007373">
    <property type="entry name" value="Thiamin_PyroPKinase_B1-bd"/>
</dbReference>
<dbReference type="PANTHER" id="PTHR41299:SF1">
    <property type="entry name" value="THIAMINE PYROPHOSPHOKINASE"/>
    <property type="match status" value="1"/>
</dbReference>
<dbReference type="STRING" id="284581.AMD01_20510"/>
<dbReference type="GO" id="GO:0009229">
    <property type="term" value="P:thiamine diphosphate biosynthetic process"/>
    <property type="evidence" value="ECO:0007669"/>
    <property type="project" value="InterPro"/>
</dbReference>
<dbReference type="Gene3D" id="3.40.50.10240">
    <property type="entry name" value="Thiamin pyrophosphokinase, catalytic domain"/>
    <property type="match status" value="1"/>
</dbReference>
<evidence type="ECO:0000256" key="2">
    <source>
        <dbReference type="ARBA" id="ARBA00022741"/>
    </source>
</evidence>
<dbReference type="GO" id="GO:0016301">
    <property type="term" value="F:kinase activity"/>
    <property type="evidence" value="ECO:0007669"/>
    <property type="project" value="UniProtKB-KW"/>
</dbReference>
<protein>
    <recommendedName>
        <fullName evidence="5">Thiamine diphosphokinase</fullName>
        <ecNumber evidence="5">2.7.6.2</ecNumber>
    </recommendedName>
</protein>
<dbReference type="RefSeq" id="WP_053403325.1">
    <property type="nucleotide sequence ID" value="NZ_JAUKEN010000001.1"/>
</dbReference>
<dbReference type="GO" id="GO:0030975">
    <property type="term" value="F:thiamine binding"/>
    <property type="evidence" value="ECO:0007669"/>
    <property type="project" value="InterPro"/>
</dbReference>
<dbReference type="SUPFAM" id="SSF63999">
    <property type="entry name" value="Thiamin pyrophosphokinase, catalytic domain"/>
    <property type="match status" value="1"/>
</dbReference>
<dbReference type="GO" id="GO:0006772">
    <property type="term" value="P:thiamine metabolic process"/>
    <property type="evidence" value="ECO:0007669"/>
    <property type="project" value="UniProtKB-UniRule"/>
</dbReference>
<evidence type="ECO:0000256" key="3">
    <source>
        <dbReference type="ARBA" id="ARBA00022777"/>
    </source>
</evidence>
<keyword evidence="3 7" id="KW-0418">Kinase</keyword>
<keyword evidence="2" id="KW-0547">Nucleotide-binding</keyword>
<dbReference type="Pfam" id="PF04263">
    <property type="entry name" value="TPK_catalytic"/>
    <property type="match status" value="1"/>
</dbReference>
<dbReference type="PANTHER" id="PTHR41299">
    <property type="entry name" value="THIAMINE PYROPHOSPHOKINASE"/>
    <property type="match status" value="1"/>
</dbReference>
<gene>
    <name evidence="7" type="ORF">AMD01_20510</name>
</gene>
<evidence type="ECO:0000256" key="4">
    <source>
        <dbReference type="ARBA" id="ARBA00022840"/>
    </source>
</evidence>
<evidence type="ECO:0000313" key="8">
    <source>
        <dbReference type="Proteomes" id="UP000037558"/>
    </source>
</evidence>
<proteinExistence type="predicted"/>
<dbReference type="InterPro" id="IPR036371">
    <property type="entry name" value="TPK_B1-bd_sf"/>
</dbReference>
<keyword evidence="4" id="KW-0067">ATP-binding</keyword>
<dbReference type="InterPro" id="IPR007371">
    <property type="entry name" value="TPK_catalytic"/>
</dbReference>
<evidence type="ECO:0000313" key="7">
    <source>
        <dbReference type="EMBL" id="KOO40691.1"/>
    </source>
</evidence>
<dbReference type="PATRIC" id="fig|284581.3.peg.1430"/>
<dbReference type="InterPro" id="IPR036759">
    <property type="entry name" value="TPK_catalytic_sf"/>
</dbReference>
<feature type="domain" description="Thiamin pyrophosphokinase thiamin-binding" evidence="6">
    <location>
        <begin position="141"/>
        <end position="207"/>
    </location>
</feature>
<accession>A0A0M0KPA7</accession>
<dbReference type="CDD" id="cd07995">
    <property type="entry name" value="TPK"/>
    <property type="match status" value="1"/>
</dbReference>
<organism evidence="7 8">
    <name type="scientific">Priestia koreensis</name>
    <dbReference type="NCBI Taxonomy" id="284581"/>
    <lineage>
        <taxon>Bacteria</taxon>
        <taxon>Bacillati</taxon>
        <taxon>Bacillota</taxon>
        <taxon>Bacilli</taxon>
        <taxon>Bacillales</taxon>
        <taxon>Bacillaceae</taxon>
        <taxon>Priestia</taxon>
    </lineage>
</organism>
<dbReference type="OrthoDB" id="9804377at2"/>
<comment type="caution">
    <text evidence="7">The sequence shown here is derived from an EMBL/GenBank/DDBJ whole genome shotgun (WGS) entry which is preliminary data.</text>
</comment>
<keyword evidence="8" id="KW-1185">Reference proteome</keyword>
<dbReference type="GO" id="GO:0004788">
    <property type="term" value="F:thiamine diphosphokinase activity"/>
    <property type="evidence" value="ECO:0007669"/>
    <property type="project" value="UniProtKB-UniRule"/>
</dbReference>
<keyword evidence="1" id="KW-0808">Transferase</keyword>
<reference evidence="8" key="1">
    <citation type="submission" date="2015-08" db="EMBL/GenBank/DDBJ databases">
        <title>Fjat-14210 dsm16467.</title>
        <authorList>
            <person name="Liu B."/>
            <person name="Wang J."/>
            <person name="Zhu Y."/>
            <person name="Liu G."/>
            <person name="Chen Q."/>
            <person name="Chen Z."/>
            <person name="Lan J."/>
            <person name="Che J."/>
            <person name="Ge C."/>
            <person name="Shi H."/>
            <person name="Pan Z."/>
            <person name="Liu X."/>
        </authorList>
    </citation>
    <scope>NUCLEOTIDE SEQUENCE [LARGE SCALE GENOMIC DNA]</scope>
    <source>
        <strain evidence="8">DSM 16467</strain>
    </source>
</reference>
<evidence type="ECO:0000256" key="1">
    <source>
        <dbReference type="ARBA" id="ARBA00022679"/>
    </source>
</evidence>
<dbReference type="Pfam" id="PF04265">
    <property type="entry name" value="TPK_B1_binding"/>
    <property type="match status" value="1"/>
</dbReference>